<dbReference type="KEGG" id="vsa:VSAL_I1642"/>
<organism evidence="2 3">
    <name type="scientific">Aliivibrio salmonicida (strain LFI1238)</name>
    <name type="common">Vibrio salmonicida (strain LFI1238)</name>
    <dbReference type="NCBI Taxonomy" id="316275"/>
    <lineage>
        <taxon>Bacteria</taxon>
        <taxon>Pseudomonadati</taxon>
        <taxon>Pseudomonadota</taxon>
        <taxon>Gammaproteobacteria</taxon>
        <taxon>Vibrionales</taxon>
        <taxon>Vibrionaceae</taxon>
        <taxon>Aliivibrio</taxon>
    </lineage>
</organism>
<dbReference type="Proteomes" id="UP000001730">
    <property type="component" value="Chromosome 1"/>
</dbReference>
<reference evidence="2 3" key="1">
    <citation type="journal article" date="2008" name="BMC Genomics">
        <title>The genome sequence of the fish pathogen Aliivibrio salmonicida strain LFI1238 shows extensive evidence of gene decay.</title>
        <authorList>
            <person name="Hjerde E."/>
            <person name="Lorentzen M.S."/>
            <person name="Holden M.T."/>
            <person name="Seeger K."/>
            <person name="Paulsen S."/>
            <person name="Bason N."/>
            <person name="Churcher C."/>
            <person name="Harris D."/>
            <person name="Norbertczak H."/>
            <person name="Quail M.A."/>
            <person name="Sanders S."/>
            <person name="Thurston S."/>
            <person name="Parkhill J."/>
            <person name="Willassen N.P."/>
            <person name="Thomson N.R."/>
        </authorList>
    </citation>
    <scope>NUCLEOTIDE SEQUENCE [LARGE SCALE GENOMIC DNA]</scope>
    <source>
        <strain evidence="2 3">LFI1238</strain>
    </source>
</reference>
<proteinExistence type="predicted"/>
<feature type="domain" description="GAPS4b N-terminal" evidence="1">
    <location>
        <begin position="11"/>
        <end position="73"/>
    </location>
</feature>
<dbReference type="eggNOG" id="ENOG503077T">
    <property type="taxonomic scope" value="Bacteria"/>
</dbReference>
<sequence>MSDLFFIPTGDYLRQFIGNPMIKAADIREILKRRGNFSSSNDKKVLGPLLVKTGVSPEEFETLKESIQTKEENPKVQTRKLQWNSEETLVDAIPHDFDFSDLIDDPFGISSIDNDPTFSLAGEGKDPNHLIAEIVIKRNDKTKNFGDDITYHHCSIEMKLDEYNNIDLNLTVKHSSKESLNVINKVSRRVHKHLKENNYVSEEAMQQILFGDFTNENRINFLIELAKSKEMYLYYKDIKKVYFSPDENVKGNKPPEIEWFEKKIKDLMFKGENLDSSMYLFKPELKKHLKLYSVSSSHELNDDKHQGTCVINLYFQDMESNSELMMEVDNLKIQQKLANENKSKIKLQILKFLESKKLELYNKYSYKSQPHA</sequence>
<dbReference type="InterPro" id="IPR058955">
    <property type="entry name" value="GAPS4b_N"/>
</dbReference>
<gene>
    <name evidence="2" type="ordered locus">VSAL_I1642</name>
</gene>
<name>B6EME3_ALISL</name>
<evidence type="ECO:0000259" key="1">
    <source>
        <dbReference type="Pfam" id="PF26110"/>
    </source>
</evidence>
<accession>B6EME3</accession>
<dbReference type="Pfam" id="PF26110">
    <property type="entry name" value="GAPS4b_N"/>
    <property type="match status" value="1"/>
</dbReference>
<evidence type="ECO:0000313" key="3">
    <source>
        <dbReference type="Proteomes" id="UP000001730"/>
    </source>
</evidence>
<dbReference type="HOGENOM" id="CLU_060504_0_0_6"/>
<evidence type="ECO:0000313" key="2">
    <source>
        <dbReference type="EMBL" id="CAQ79327.1"/>
    </source>
</evidence>
<dbReference type="EMBL" id="FM178379">
    <property type="protein sequence ID" value="CAQ79327.1"/>
    <property type="molecule type" value="Genomic_DNA"/>
</dbReference>
<keyword evidence="3" id="KW-1185">Reference proteome</keyword>
<dbReference type="AlphaFoldDB" id="B6EME3"/>
<protein>
    <recommendedName>
        <fullName evidence="1">GAPS4b N-terminal domain-containing protein</fullName>
    </recommendedName>
</protein>
<dbReference type="RefSeq" id="WP_012550276.1">
    <property type="nucleotide sequence ID" value="NC_011312.1"/>
</dbReference>